<reference evidence="1" key="1">
    <citation type="journal article" date="2020" name="Nature">
        <title>Giant virus diversity and host interactions through global metagenomics.</title>
        <authorList>
            <person name="Schulz F."/>
            <person name="Roux S."/>
            <person name="Paez-Espino D."/>
            <person name="Jungbluth S."/>
            <person name="Walsh D.A."/>
            <person name="Denef V.J."/>
            <person name="McMahon K.D."/>
            <person name="Konstantinidis K.T."/>
            <person name="Eloe-Fadrosh E.A."/>
            <person name="Kyrpides N.C."/>
            <person name="Woyke T."/>
        </authorList>
    </citation>
    <scope>NUCLEOTIDE SEQUENCE</scope>
    <source>
        <strain evidence="1">GVMAG-M-3300020166-18</strain>
    </source>
</reference>
<accession>A0A6C0BVD7</accession>
<name>A0A6C0BVD7_9ZZZZ</name>
<dbReference type="AlphaFoldDB" id="A0A6C0BVD7"/>
<organism evidence="1">
    <name type="scientific">viral metagenome</name>
    <dbReference type="NCBI Taxonomy" id="1070528"/>
    <lineage>
        <taxon>unclassified sequences</taxon>
        <taxon>metagenomes</taxon>
        <taxon>organismal metagenomes</taxon>
    </lineage>
</organism>
<evidence type="ECO:0000313" key="1">
    <source>
        <dbReference type="EMBL" id="QHS96435.1"/>
    </source>
</evidence>
<dbReference type="EMBL" id="MN739271">
    <property type="protein sequence ID" value="QHS96435.1"/>
    <property type="molecule type" value="Genomic_DNA"/>
</dbReference>
<proteinExistence type="predicted"/>
<sequence length="143" mass="17356">MNIEYKNDIILAHTQLYVLTTVDINQKLSIYDDKLFIDETNQYIQPLWRFCLNQNRHSIYLFLERVLGKYINDIVAFKRYNFVTGFEIETRRTLTKDIIAFLNDSKMGFLNLKQTYPEYKLLHTLLDNFRSQIKMHYKNDFRP</sequence>
<protein>
    <submittedName>
        <fullName evidence="1">Uncharacterized protein</fullName>
    </submittedName>
</protein>